<evidence type="ECO:0000313" key="7">
    <source>
        <dbReference type="EMBL" id="WDI32803.1"/>
    </source>
</evidence>
<name>A0AAF0CGY3_9PROT</name>
<dbReference type="InterPro" id="IPR036908">
    <property type="entry name" value="RlpA-like_sf"/>
</dbReference>
<evidence type="ECO:0000259" key="6">
    <source>
        <dbReference type="SMART" id="SM00925"/>
    </source>
</evidence>
<evidence type="ECO:0000313" key="8">
    <source>
        <dbReference type="Proteomes" id="UP001214043"/>
    </source>
</evidence>
<dbReference type="GO" id="GO:0071555">
    <property type="term" value="P:cell wall organization"/>
    <property type="evidence" value="ECO:0007669"/>
    <property type="project" value="UniProtKB-KW"/>
</dbReference>
<dbReference type="RefSeq" id="WP_274494747.1">
    <property type="nucleotide sequence ID" value="NZ_CP118166.1"/>
</dbReference>
<organism evidence="7 8">
    <name type="scientific">Hyphococcus flavus</name>
    <dbReference type="NCBI Taxonomy" id="1866326"/>
    <lineage>
        <taxon>Bacteria</taxon>
        <taxon>Pseudomonadati</taxon>
        <taxon>Pseudomonadota</taxon>
        <taxon>Alphaproteobacteria</taxon>
        <taxon>Parvularculales</taxon>
        <taxon>Parvularculaceae</taxon>
        <taxon>Hyphococcus</taxon>
    </lineage>
</organism>
<evidence type="ECO:0000256" key="1">
    <source>
        <dbReference type="ARBA" id="ARBA00001420"/>
    </source>
</evidence>
<dbReference type="EMBL" id="CP118166">
    <property type="protein sequence ID" value="WDI32803.1"/>
    <property type="molecule type" value="Genomic_DNA"/>
</dbReference>
<dbReference type="SMART" id="SM00925">
    <property type="entry name" value="MltA"/>
    <property type="match status" value="1"/>
</dbReference>
<dbReference type="Gene3D" id="2.40.240.50">
    <property type="entry name" value="Barwin-like endoglucanases"/>
    <property type="match status" value="1"/>
</dbReference>
<dbReference type="GO" id="GO:0004553">
    <property type="term" value="F:hydrolase activity, hydrolyzing O-glycosyl compounds"/>
    <property type="evidence" value="ECO:0007669"/>
    <property type="project" value="InterPro"/>
</dbReference>
<dbReference type="GO" id="GO:0009254">
    <property type="term" value="P:peptidoglycan turnover"/>
    <property type="evidence" value="ECO:0007669"/>
    <property type="project" value="InterPro"/>
</dbReference>
<evidence type="ECO:0000256" key="2">
    <source>
        <dbReference type="ARBA" id="ARBA00012587"/>
    </source>
</evidence>
<proteinExistence type="predicted"/>
<dbReference type="InterPro" id="IPR026044">
    <property type="entry name" value="MltA"/>
</dbReference>
<comment type="catalytic activity">
    <reaction evidence="1">
        <text>Exolytic cleavage of the (1-&gt;4)-beta-glycosidic linkage between N-acetylmuramic acid (MurNAc) and N-acetylglucosamine (GlcNAc) residues in peptidoglycan, from either the reducing or the non-reducing ends of the peptidoglycan chains, with concomitant formation of a 1,6-anhydrobond in the MurNAc residue.</text>
        <dbReference type="EC" id="4.2.2.n1"/>
    </reaction>
</comment>
<dbReference type="KEGG" id="hfl:PUV54_06280"/>
<dbReference type="SUPFAM" id="SSF50685">
    <property type="entry name" value="Barwin-like endoglucanases"/>
    <property type="match status" value="1"/>
</dbReference>
<dbReference type="PANTHER" id="PTHR30124">
    <property type="entry name" value="MEMBRANE-BOUND LYTIC MUREIN TRANSGLYCOSYLASE A"/>
    <property type="match status" value="1"/>
</dbReference>
<dbReference type="CDD" id="cd14485">
    <property type="entry name" value="mltA_like_LT_A"/>
    <property type="match status" value="1"/>
</dbReference>
<dbReference type="GO" id="GO:0009253">
    <property type="term" value="P:peptidoglycan catabolic process"/>
    <property type="evidence" value="ECO:0007669"/>
    <property type="project" value="TreeGrafter"/>
</dbReference>
<dbReference type="PIRSF" id="PIRSF019422">
    <property type="entry name" value="MltA"/>
    <property type="match status" value="1"/>
</dbReference>
<protein>
    <recommendedName>
        <fullName evidence="2">peptidoglycan lytic exotransglycosylase</fullName>
        <ecNumber evidence="2">4.2.2.n1</ecNumber>
    </recommendedName>
    <alternativeName>
        <fullName evidence="5">Murein hydrolase A</fullName>
    </alternativeName>
</protein>
<keyword evidence="3" id="KW-0456">Lyase</keyword>
<accession>A0AAF0CGY3</accession>
<feature type="domain" description="Lytic transglycosylase MltA" evidence="6">
    <location>
        <begin position="183"/>
        <end position="340"/>
    </location>
</feature>
<keyword evidence="8" id="KW-1185">Reference proteome</keyword>
<dbReference type="CDD" id="cd14668">
    <property type="entry name" value="mlta_B"/>
    <property type="match status" value="1"/>
</dbReference>
<evidence type="ECO:0000256" key="5">
    <source>
        <dbReference type="ARBA" id="ARBA00030918"/>
    </source>
</evidence>
<reference evidence="7" key="1">
    <citation type="submission" date="2023-02" db="EMBL/GenBank/DDBJ databases">
        <title>Genome sequence of Hyphococcus flavus.</title>
        <authorList>
            <person name="Rong J.-C."/>
            <person name="Zhao Q."/>
            <person name="Yi M."/>
            <person name="Wu J.-Y."/>
        </authorList>
    </citation>
    <scope>NUCLEOTIDE SEQUENCE</scope>
    <source>
        <strain evidence="7">MCCC 1K03223</strain>
    </source>
</reference>
<dbReference type="Pfam" id="PF06725">
    <property type="entry name" value="3D"/>
    <property type="match status" value="1"/>
</dbReference>
<dbReference type="Gene3D" id="2.40.40.10">
    <property type="entry name" value="RlpA-like domain"/>
    <property type="match status" value="1"/>
</dbReference>
<dbReference type="InterPro" id="IPR005300">
    <property type="entry name" value="MltA_B"/>
</dbReference>
<evidence type="ECO:0000256" key="4">
    <source>
        <dbReference type="ARBA" id="ARBA00023316"/>
    </source>
</evidence>
<dbReference type="GO" id="GO:0019867">
    <property type="term" value="C:outer membrane"/>
    <property type="evidence" value="ECO:0007669"/>
    <property type="project" value="InterPro"/>
</dbReference>
<dbReference type="PANTHER" id="PTHR30124:SF0">
    <property type="entry name" value="MEMBRANE-BOUND LYTIC MUREIN TRANSGLYCOSYLASE A"/>
    <property type="match status" value="1"/>
</dbReference>
<gene>
    <name evidence="7" type="ORF">PUV54_06280</name>
</gene>
<keyword evidence="4" id="KW-0961">Cell wall biogenesis/degradation</keyword>
<dbReference type="InterPro" id="IPR010611">
    <property type="entry name" value="3D_dom"/>
</dbReference>
<dbReference type="GO" id="GO:0008933">
    <property type="term" value="F:peptidoglycan lytic transglycosylase activity"/>
    <property type="evidence" value="ECO:0007669"/>
    <property type="project" value="TreeGrafter"/>
</dbReference>
<sequence length="461" mass="50742">MSLLSGMKLRLMLAGALALAGVSAVIVFSGVLPPYYEREFSDEDFGPATFDFEFVDFASLDGWRQDDPSLALDAFVRSCAVFEARDPEATANPLENLGEAYSHITLAGVNADWLRPCAEARALTVSAYGDPAVRRAALRSFFEFHFQPVAIKTRREPLPDGKASRAAPRVEAKGVFTGYFEPVYEASREPTASHTAPVYPRPDDLIEVDLGQFREELRGERIAGRVEGRRLTPYADHSEINAGVLGDTLQPIAWTDPNDLFFLQIQGSGRFVFPDGETVRVGYDGQNGHAYTAIGRIMVQQNIMALEDITMQSIRDWLDREASEKAQAMREENASYVFFKPLEELSADLGPLGAQGVPLTPGRSVAVDRRYHTLGAPIWVNIEPVPEAGETPIRRLMIAQDTGGAIRGPVRGDVFWGSGDEAAKIAGAMNAQGQMTVLLPRRLAERWQEPSHMATARRNTQ</sequence>
<dbReference type="Pfam" id="PF03562">
    <property type="entry name" value="MltA"/>
    <property type="match status" value="1"/>
</dbReference>
<evidence type="ECO:0000256" key="3">
    <source>
        <dbReference type="ARBA" id="ARBA00023239"/>
    </source>
</evidence>
<dbReference type="AlphaFoldDB" id="A0AAF0CGY3"/>
<dbReference type="EC" id="4.2.2.n1" evidence="2"/>
<dbReference type="Proteomes" id="UP001214043">
    <property type="component" value="Chromosome"/>
</dbReference>